<organism evidence="2 3">
    <name type="scientific">Ramlibacter pallidus</name>
    <dbReference type="NCBI Taxonomy" id="2780087"/>
    <lineage>
        <taxon>Bacteria</taxon>
        <taxon>Pseudomonadati</taxon>
        <taxon>Pseudomonadota</taxon>
        <taxon>Betaproteobacteria</taxon>
        <taxon>Burkholderiales</taxon>
        <taxon>Comamonadaceae</taxon>
        <taxon>Ramlibacter</taxon>
    </lineage>
</organism>
<reference evidence="2 3" key="1">
    <citation type="submission" date="2020-10" db="EMBL/GenBank/DDBJ databases">
        <title>Ramlibacter sp. HM2 16S ribosomal RNA gene Genome sequencing and assembly.</title>
        <authorList>
            <person name="Kang M."/>
        </authorList>
    </citation>
    <scope>NUCLEOTIDE SEQUENCE [LARGE SCALE GENOMIC DNA]</scope>
    <source>
        <strain evidence="2 3">HM2</strain>
    </source>
</reference>
<sequence length="54" mass="5717">MHPDDIDPSLRPSEPLLDSLDDGFSPPAQATAPVQPQPARARPVEPSLGAKSPF</sequence>
<evidence type="ECO:0000313" key="3">
    <source>
        <dbReference type="Proteomes" id="UP000806285"/>
    </source>
</evidence>
<gene>
    <name evidence="2" type="ORF">IM787_00145</name>
</gene>
<evidence type="ECO:0000256" key="1">
    <source>
        <dbReference type="SAM" id="MobiDB-lite"/>
    </source>
</evidence>
<dbReference type="EMBL" id="JADDIV010000001">
    <property type="protein sequence ID" value="MBE7365965.1"/>
    <property type="molecule type" value="Genomic_DNA"/>
</dbReference>
<evidence type="ECO:0000313" key="2">
    <source>
        <dbReference type="EMBL" id="MBE7365965.1"/>
    </source>
</evidence>
<dbReference type="Proteomes" id="UP000806285">
    <property type="component" value="Unassembled WGS sequence"/>
</dbReference>
<accession>A0ABR9RXI5</accession>
<protein>
    <submittedName>
        <fullName evidence="2">Uncharacterized protein</fullName>
    </submittedName>
</protein>
<name>A0ABR9RXI5_9BURK</name>
<dbReference type="RefSeq" id="WP_193674614.1">
    <property type="nucleotide sequence ID" value="NZ_JADDIV010000001.1"/>
</dbReference>
<proteinExistence type="predicted"/>
<keyword evidence="3" id="KW-1185">Reference proteome</keyword>
<comment type="caution">
    <text evidence="2">The sequence shown here is derived from an EMBL/GenBank/DDBJ whole genome shotgun (WGS) entry which is preliminary data.</text>
</comment>
<feature type="region of interest" description="Disordered" evidence="1">
    <location>
        <begin position="1"/>
        <end position="54"/>
    </location>
</feature>
<feature type="compositionally biased region" description="Low complexity" evidence="1">
    <location>
        <begin position="26"/>
        <end position="41"/>
    </location>
</feature>